<evidence type="ECO:0000256" key="1">
    <source>
        <dbReference type="ARBA" id="ARBA00022801"/>
    </source>
</evidence>
<dbReference type="InterPro" id="IPR003660">
    <property type="entry name" value="HAMP_dom"/>
</dbReference>
<keyword evidence="2" id="KW-0175">Coiled coil</keyword>
<dbReference type="SMART" id="SM00304">
    <property type="entry name" value="HAMP"/>
    <property type="match status" value="1"/>
</dbReference>
<accession>A0A2N8SQY9</accession>
<dbReference type="InterPro" id="IPR001932">
    <property type="entry name" value="PPM-type_phosphatase-like_dom"/>
</dbReference>
<evidence type="ECO:0000259" key="4">
    <source>
        <dbReference type="PROSITE" id="PS50885"/>
    </source>
</evidence>
<name>A0A2N8SQY9_STUST</name>
<dbReference type="Gene3D" id="3.30.450.20">
    <property type="entry name" value="PAS domain"/>
    <property type="match status" value="1"/>
</dbReference>
<feature type="domain" description="HAMP" evidence="4">
    <location>
        <begin position="337"/>
        <end position="389"/>
    </location>
</feature>
<dbReference type="GO" id="GO:0016791">
    <property type="term" value="F:phosphatase activity"/>
    <property type="evidence" value="ECO:0007669"/>
    <property type="project" value="TreeGrafter"/>
</dbReference>
<dbReference type="PROSITE" id="PS50885">
    <property type="entry name" value="HAMP"/>
    <property type="match status" value="1"/>
</dbReference>
<dbReference type="Pfam" id="PF07228">
    <property type="entry name" value="SpoIIE"/>
    <property type="match status" value="1"/>
</dbReference>
<protein>
    <submittedName>
        <fullName evidence="5">Histidine kinase</fullName>
    </submittedName>
</protein>
<keyword evidence="5" id="KW-0418">Kinase</keyword>
<dbReference type="PANTHER" id="PTHR43156">
    <property type="entry name" value="STAGE II SPORULATION PROTEIN E-RELATED"/>
    <property type="match status" value="1"/>
</dbReference>
<gene>
    <name evidence="5" type="ORF">CXL00_14655</name>
</gene>
<dbReference type="InterPro" id="IPR052016">
    <property type="entry name" value="Bact_Sigma-Reg"/>
</dbReference>
<dbReference type="InterPro" id="IPR036457">
    <property type="entry name" value="PPM-type-like_dom_sf"/>
</dbReference>
<dbReference type="SUPFAM" id="SSF158472">
    <property type="entry name" value="HAMP domain-like"/>
    <property type="match status" value="1"/>
</dbReference>
<evidence type="ECO:0000256" key="2">
    <source>
        <dbReference type="SAM" id="Coils"/>
    </source>
</evidence>
<comment type="caution">
    <text evidence="5">The sequence shown here is derived from an EMBL/GenBank/DDBJ whole genome shotgun (WGS) entry which is preliminary data.</text>
</comment>
<dbReference type="Gene3D" id="6.10.340.10">
    <property type="match status" value="1"/>
</dbReference>
<sequence length="663" mass="73291">MAALGLRGKSLLVLLLTFLLAIGVTALVGHEALQGVQHRFGEAYARNVVQLNRERLFAPVTRELALAQRLAESQITRSWLLDEDDAARRELFFREAAGYQRALSDHSYFAASATTGRYYSNGDQQPPSELPRYVMKPDEANDEWFYVTLRSDAPYHLNVDRSAVTGDLKIWFNIVARDGDRPLGVVGSGISLKAFVTQFIEEDKTGVESMVLDSFGSILVHPNPNLVTLNADTSQGRSLSTNLLGLLDDIEQAQALRQAMAYSREHPGETATLQASLDGEPRLLALAWIPELQWFVASAVDLRTAQVIELKPLLPALGAVLLLLAVLIVAGAWLVDKRLLRPLRQLRKSAQAIAAGQYETPLPIHRDDEIGELSAAFSSMAQQVRSHTNELERRVQERTHALEQANREMAAAHKKIDDSIDYASLIQHAILPKRQLVADLDDRHAVLWHPRDVVGGDFYVYRATAQGCLLGVVDCAGHGVPGALMTMLAHAAIEQAISDAGLDDPAAILVRTDSIVRRMLRDDGTQHALATNMDVGLAYVDFERRRVSYAGAKIALYYSDGEHLDELPAGRRAVGDRRIGEYQNAEVELKPGRTFYLATDGFLDQAGGELGYGFGNSRFAEMILRHARLPLAEQGAAFRATLAEYQGDYPQRDDITMLCFRFD</sequence>
<feature type="coiled-coil region" evidence="2">
    <location>
        <begin position="388"/>
        <end position="415"/>
    </location>
</feature>
<dbReference type="GO" id="GO:0016020">
    <property type="term" value="C:membrane"/>
    <property type="evidence" value="ECO:0007669"/>
    <property type="project" value="InterPro"/>
</dbReference>
<organism evidence="5 6">
    <name type="scientific">Stutzerimonas stutzeri</name>
    <name type="common">Pseudomonas stutzeri</name>
    <dbReference type="NCBI Taxonomy" id="316"/>
    <lineage>
        <taxon>Bacteria</taxon>
        <taxon>Pseudomonadati</taxon>
        <taxon>Pseudomonadota</taxon>
        <taxon>Gammaproteobacteria</taxon>
        <taxon>Pseudomonadales</taxon>
        <taxon>Pseudomonadaceae</taxon>
        <taxon>Stutzerimonas</taxon>
    </lineage>
</organism>
<dbReference type="GO" id="GO:0007165">
    <property type="term" value="P:signal transduction"/>
    <property type="evidence" value="ECO:0007669"/>
    <property type="project" value="InterPro"/>
</dbReference>
<dbReference type="AlphaFoldDB" id="A0A2N8SQY9"/>
<dbReference type="GO" id="GO:0016301">
    <property type="term" value="F:kinase activity"/>
    <property type="evidence" value="ECO:0007669"/>
    <property type="project" value="UniProtKB-KW"/>
</dbReference>
<evidence type="ECO:0000313" key="5">
    <source>
        <dbReference type="EMBL" id="PNG04902.1"/>
    </source>
</evidence>
<dbReference type="SMART" id="SM00331">
    <property type="entry name" value="PP2C_SIG"/>
    <property type="match status" value="1"/>
</dbReference>
<dbReference type="EMBL" id="POUW01000005">
    <property type="protein sequence ID" value="PNG04902.1"/>
    <property type="molecule type" value="Genomic_DNA"/>
</dbReference>
<keyword evidence="5" id="KW-0808">Transferase</keyword>
<dbReference type="SUPFAM" id="SSF81606">
    <property type="entry name" value="PP2C-like"/>
    <property type="match status" value="1"/>
</dbReference>
<keyword evidence="3" id="KW-0812">Transmembrane</keyword>
<dbReference type="Pfam" id="PF00672">
    <property type="entry name" value="HAMP"/>
    <property type="match status" value="1"/>
</dbReference>
<proteinExistence type="predicted"/>
<reference evidence="5 6" key="1">
    <citation type="submission" date="2018-01" db="EMBL/GenBank/DDBJ databases">
        <title>Denitrification phenotypes of diverse strains of Pseudomonas stutzeri.</title>
        <authorList>
            <person name="Milligan D.A."/>
            <person name="Bergaust L."/>
            <person name="Bakken L.R."/>
            <person name="Frostegard A."/>
        </authorList>
    </citation>
    <scope>NUCLEOTIDE SEQUENCE [LARGE SCALE GENOMIC DNA]</scope>
    <source>
        <strain evidence="5 6">28a3</strain>
    </source>
</reference>
<evidence type="ECO:0000313" key="6">
    <source>
        <dbReference type="Proteomes" id="UP000235897"/>
    </source>
</evidence>
<dbReference type="Gene3D" id="3.60.40.10">
    <property type="entry name" value="PPM-type phosphatase domain"/>
    <property type="match status" value="1"/>
</dbReference>
<dbReference type="RefSeq" id="WP_102847072.1">
    <property type="nucleotide sequence ID" value="NZ_JAMOIG010000018.1"/>
</dbReference>
<dbReference type="PANTHER" id="PTHR43156:SF9">
    <property type="entry name" value="HAMP DOMAIN-CONTAINING PROTEIN"/>
    <property type="match status" value="1"/>
</dbReference>
<evidence type="ECO:0000256" key="3">
    <source>
        <dbReference type="SAM" id="Phobius"/>
    </source>
</evidence>
<dbReference type="OrthoDB" id="5496380at2"/>
<keyword evidence="1" id="KW-0378">Hydrolase</keyword>
<dbReference type="CDD" id="cd06225">
    <property type="entry name" value="HAMP"/>
    <property type="match status" value="1"/>
</dbReference>
<dbReference type="Proteomes" id="UP000235897">
    <property type="component" value="Unassembled WGS sequence"/>
</dbReference>
<keyword evidence="3" id="KW-0472">Membrane</keyword>
<keyword evidence="3" id="KW-1133">Transmembrane helix</keyword>
<dbReference type="NCBIfam" id="NF038263">
    <property type="entry name" value="prot_phos_SiaA"/>
    <property type="match status" value="1"/>
</dbReference>
<feature type="transmembrane region" description="Helical" evidence="3">
    <location>
        <begin position="313"/>
        <end position="335"/>
    </location>
</feature>